<protein>
    <submittedName>
        <fullName evidence="1">Uncharacterized protein</fullName>
    </submittedName>
</protein>
<organism evidence="1 2">
    <name type="scientific">Ancylostoma ceylanicum</name>
    <dbReference type="NCBI Taxonomy" id="53326"/>
    <lineage>
        <taxon>Eukaryota</taxon>
        <taxon>Metazoa</taxon>
        <taxon>Ecdysozoa</taxon>
        <taxon>Nematoda</taxon>
        <taxon>Chromadorea</taxon>
        <taxon>Rhabditida</taxon>
        <taxon>Rhabditina</taxon>
        <taxon>Rhabditomorpha</taxon>
        <taxon>Strongyloidea</taxon>
        <taxon>Ancylostomatidae</taxon>
        <taxon>Ancylostomatinae</taxon>
        <taxon>Ancylostoma</taxon>
    </lineage>
</organism>
<reference evidence="2" key="1">
    <citation type="journal article" date="2015" name="Nat. Genet.">
        <title>The genome and transcriptome of the zoonotic hookworm Ancylostoma ceylanicum identify infection-specific gene families.</title>
        <authorList>
            <person name="Schwarz E.M."/>
            <person name="Hu Y."/>
            <person name="Antoshechkin I."/>
            <person name="Miller M.M."/>
            <person name="Sternberg P.W."/>
            <person name="Aroian R.V."/>
        </authorList>
    </citation>
    <scope>NUCLEOTIDE SEQUENCE</scope>
    <source>
        <strain evidence="2">HY135</strain>
    </source>
</reference>
<evidence type="ECO:0000313" key="2">
    <source>
        <dbReference type="Proteomes" id="UP000024635"/>
    </source>
</evidence>
<evidence type="ECO:0000313" key="1">
    <source>
        <dbReference type="EMBL" id="EYC00097.1"/>
    </source>
</evidence>
<proteinExistence type="predicted"/>
<dbReference type="Proteomes" id="UP000024635">
    <property type="component" value="Unassembled WGS sequence"/>
</dbReference>
<dbReference type="EMBL" id="JARK01001454">
    <property type="protein sequence ID" value="EYC00097.1"/>
    <property type="molecule type" value="Genomic_DNA"/>
</dbReference>
<keyword evidence="2" id="KW-1185">Reference proteome</keyword>
<accession>A0A016TBP5</accession>
<name>A0A016TBP5_9BILA</name>
<gene>
    <name evidence="1" type="primary">Acey_s0118.g771</name>
    <name evidence="1" type="ORF">Y032_0118g771</name>
</gene>
<comment type="caution">
    <text evidence="1">The sequence shown here is derived from an EMBL/GenBank/DDBJ whole genome shotgun (WGS) entry which is preliminary data.</text>
</comment>
<sequence>MGRKIGYKLRCAQYCCVSVVCRAPMLRGATQCQITVSSSSGKVRVSDLYRTCPVVEHTVFGSSGEMRIKRRD</sequence>
<dbReference type="AlphaFoldDB" id="A0A016TBP5"/>